<dbReference type="GO" id="GO:0009279">
    <property type="term" value="C:cell outer membrane"/>
    <property type="evidence" value="ECO:0007669"/>
    <property type="project" value="UniProtKB-SubCell"/>
</dbReference>
<sequence length="967" mass="106530">MRRHHQDTPLARVRPSALRTALLCALGAPLGLTPALAQEVADAQATAPTPDAGEVTELDSVVVAGIRGSIQSSIEHKRELSVVSDGISAEDIGDLPALSIGEAIETITGASTHREKGGASEISIRGLGPFLGSATFNGREATNGSGDRSVNFNQFPSELINTVAIYKTQRADFIEGGVSGIVNMETIKPLDFGKRRIQLEGRALYADYDDRLHDPAGVGWRGTASYLDQFDLGGAGKLGVSLGIQSLEGTNPEELFTSSSTWNACDATQTVPAASNCRQVSNAEVHDGTPFYLIPGSRTYRQFIERDKRDALFGAVQWKPTDTLDISLDYQGSRRTYTEERSDLNFSETMRGINDRVVDENGVLLYYTGNSTVESTPTYRIRDEKYEGGGLKTEWRPNEAWLFSTDLSYSRTWRSEMDRQVRLRSNATDIYGVAVPGISGQRVNYIFDYTNGDIPAIIVNPLYDLNRHENFSAAARARRDELIRENEIRALRLDGAYFTESGFLTAVKSGIRLSELSYEDLDDRVEINVTGAAAIREANLACRREFPQDRFLSNASGNSITSWAQFDPLCLFQAITGVEDTGLNADTRSIGNRDVTEKVRAAYLLGEFDSEMFGLPVTGNFGVRYVDTAVRSVGLTGDLDVIANPDGTIRLVPTGEFDPVVIKSDSRVFLPSANAAFELKDDLVFRVGVYRAMSRPDPSSLGAGRAIVLEPGTSFDSVDDAIRGITANGNPRTEPLLSWNADLSLEWYPNPDSLLGLAVYYKQFAGGFIPVLIDESFMIDGNEVIVPVVQDATTDDKSELTGFEVTATHRFSYLPAPFDGLGFKLSYNYADSNFKTHDLRLGDQLDPETGEVSPGIIPPAGIFGLSQQVASGSLYYTIGPVELQAIYKYRTEYYQKFVGAPSQNRYIRDTGVFDFRATYRVNRNLSFSFEGSNLNDEPRYHDMPVSGSLREYNTYGPRYYLGVRYRF</sequence>
<accession>A0A0E3YZD8</accession>
<keyword evidence="4" id="KW-0798">TonB box</keyword>
<gene>
    <name evidence="8" type="ORF">WQ53_03480</name>
</gene>
<dbReference type="Gene3D" id="2.40.170.20">
    <property type="entry name" value="TonB-dependent receptor, beta-barrel domain"/>
    <property type="match status" value="1"/>
</dbReference>
<feature type="domain" description="TonB-dependent receptor plug" evidence="7">
    <location>
        <begin position="78"/>
        <end position="180"/>
    </location>
</feature>
<dbReference type="NCBIfam" id="TIGR01782">
    <property type="entry name" value="TonB-Xanth-Caul"/>
    <property type="match status" value="1"/>
</dbReference>
<evidence type="ECO:0000256" key="2">
    <source>
        <dbReference type="ARBA" id="ARBA00023136"/>
    </source>
</evidence>
<dbReference type="Pfam" id="PF00593">
    <property type="entry name" value="TonB_dep_Rec_b-barrel"/>
    <property type="match status" value="1"/>
</dbReference>
<evidence type="ECO:0000256" key="1">
    <source>
        <dbReference type="ARBA" id="ARBA00004442"/>
    </source>
</evidence>
<proteinExistence type="inferred from homology"/>
<dbReference type="RefSeq" id="WP_052630449.1">
    <property type="nucleotide sequence ID" value="NZ_CP011144.1"/>
</dbReference>
<dbReference type="Pfam" id="PF07715">
    <property type="entry name" value="Plug"/>
    <property type="match status" value="1"/>
</dbReference>
<evidence type="ECO:0000313" key="9">
    <source>
        <dbReference type="Proteomes" id="UP000033067"/>
    </source>
</evidence>
<evidence type="ECO:0000313" key="8">
    <source>
        <dbReference type="EMBL" id="AKC85964.1"/>
    </source>
</evidence>
<dbReference type="EMBL" id="CP011144">
    <property type="protein sequence ID" value="AKC85964.1"/>
    <property type="molecule type" value="Genomic_DNA"/>
</dbReference>
<organism evidence="8 9">
    <name type="scientific">Pseudoxanthomonas suwonensis</name>
    <dbReference type="NCBI Taxonomy" id="314722"/>
    <lineage>
        <taxon>Bacteria</taxon>
        <taxon>Pseudomonadati</taxon>
        <taxon>Pseudomonadota</taxon>
        <taxon>Gammaproteobacteria</taxon>
        <taxon>Lysobacterales</taxon>
        <taxon>Lysobacteraceae</taxon>
        <taxon>Pseudoxanthomonas</taxon>
    </lineage>
</organism>
<dbReference type="Proteomes" id="UP000033067">
    <property type="component" value="Chromosome"/>
</dbReference>
<dbReference type="OrthoDB" id="8727862at2"/>
<dbReference type="InterPro" id="IPR012910">
    <property type="entry name" value="Plug_dom"/>
</dbReference>
<dbReference type="InterPro" id="IPR036942">
    <property type="entry name" value="Beta-barrel_TonB_sf"/>
</dbReference>
<dbReference type="PANTHER" id="PTHR40980">
    <property type="entry name" value="PLUG DOMAIN-CONTAINING PROTEIN"/>
    <property type="match status" value="1"/>
</dbReference>
<dbReference type="InterPro" id="IPR010104">
    <property type="entry name" value="TonB_rcpt_bac"/>
</dbReference>
<reference evidence="8 9" key="1">
    <citation type="journal article" date="2015" name="Genome Announc.">
        <title>Complete Genome Sequence of Pseudoxanthomonas suwonensis Strain J1, a Cellulose-Degrading Bacterium Isolated from Leaf- and Wood-Enriched Soil.</title>
        <authorList>
            <person name="Hou L."/>
            <person name="Jiang J."/>
            <person name="Xu Z."/>
            <person name="Zhou Y."/>
            <person name="Leung F.C."/>
        </authorList>
    </citation>
    <scope>NUCLEOTIDE SEQUENCE [LARGE SCALE GENOMIC DNA]</scope>
    <source>
        <strain evidence="8 9">J1</strain>
    </source>
</reference>
<dbReference type="PATRIC" id="fig|314722.6.peg.730"/>
<keyword evidence="8" id="KW-0675">Receptor</keyword>
<comment type="similarity">
    <text evidence="4">Belongs to the TonB-dependent receptor family.</text>
</comment>
<keyword evidence="2 4" id="KW-0472">Membrane</keyword>
<evidence type="ECO:0000259" key="6">
    <source>
        <dbReference type="Pfam" id="PF00593"/>
    </source>
</evidence>
<keyword evidence="5" id="KW-0732">Signal</keyword>
<dbReference type="PANTHER" id="PTHR40980:SF4">
    <property type="entry name" value="TONB-DEPENDENT RECEPTOR-LIKE BETA-BARREL DOMAIN-CONTAINING PROTEIN"/>
    <property type="match status" value="1"/>
</dbReference>
<dbReference type="InterPro" id="IPR000531">
    <property type="entry name" value="Beta-barrel_TonB"/>
</dbReference>
<feature type="chain" id="PRO_5002416084" evidence="5">
    <location>
        <begin position="38"/>
        <end position="967"/>
    </location>
</feature>
<evidence type="ECO:0000256" key="5">
    <source>
        <dbReference type="SAM" id="SignalP"/>
    </source>
</evidence>
<dbReference type="SUPFAM" id="SSF56935">
    <property type="entry name" value="Porins"/>
    <property type="match status" value="1"/>
</dbReference>
<dbReference type="KEGG" id="psuw:WQ53_03480"/>
<dbReference type="Gene3D" id="2.170.130.10">
    <property type="entry name" value="TonB-dependent receptor, plug domain"/>
    <property type="match status" value="1"/>
</dbReference>
<feature type="signal peptide" evidence="5">
    <location>
        <begin position="1"/>
        <end position="37"/>
    </location>
</feature>
<keyword evidence="3" id="KW-0998">Cell outer membrane</keyword>
<evidence type="ECO:0000259" key="7">
    <source>
        <dbReference type="Pfam" id="PF07715"/>
    </source>
</evidence>
<keyword evidence="9" id="KW-1185">Reference proteome</keyword>
<feature type="domain" description="TonB-dependent receptor-like beta-barrel" evidence="6">
    <location>
        <begin position="379"/>
        <end position="934"/>
    </location>
</feature>
<comment type="subcellular location">
    <subcellularLocation>
        <location evidence="1 4">Cell outer membrane</location>
    </subcellularLocation>
</comment>
<dbReference type="InterPro" id="IPR037066">
    <property type="entry name" value="Plug_dom_sf"/>
</dbReference>
<evidence type="ECO:0000256" key="4">
    <source>
        <dbReference type="RuleBase" id="RU003357"/>
    </source>
</evidence>
<name>A0A0E3YZD8_9GAMM</name>
<evidence type="ECO:0000256" key="3">
    <source>
        <dbReference type="ARBA" id="ARBA00023237"/>
    </source>
</evidence>
<protein>
    <submittedName>
        <fullName evidence="8">TonB-dependent receptor</fullName>
    </submittedName>
</protein>
<dbReference type="AlphaFoldDB" id="A0A0E3YZD8"/>